<dbReference type="SMART" id="SM00355">
    <property type="entry name" value="ZnF_C2H2"/>
    <property type="match status" value="2"/>
</dbReference>
<reference evidence="3" key="1">
    <citation type="submission" date="2021-07" db="EMBL/GenBank/DDBJ databases">
        <authorList>
            <person name="Catto M.A."/>
            <person name="Jacobson A."/>
            <person name="Kennedy G."/>
            <person name="Labadie P."/>
            <person name="Hunt B.G."/>
            <person name="Srinivasan R."/>
        </authorList>
    </citation>
    <scope>NUCLEOTIDE SEQUENCE</scope>
    <source>
        <strain evidence="3">PL_HMW_Pooled</strain>
        <tissue evidence="3">Head</tissue>
    </source>
</reference>
<keyword evidence="4" id="KW-1185">Reference proteome</keyword>
<evidence type="ECO:0000259" key="2">
    <source>
        <dbReference type="SMART" id="SM00355"/>
    </source>
</evidence>
<dbReference type="InterPro" id="IPR013087">
    <property type="entry name" value="Znf_C2H2_type"/>
</dbReference>
<feature type="region of interest" description="Disordered" evidence="1">
    <location>
        <begin position="105"/>
        <end position="173"/>
    </location>
</feature>
<protein>
    <submittedName>
        <fullName evidence="3">Zinc finger protein GLIS3</fullName>
    </submittedName>
</protein>
<dbReference type="EMBL" id="JAHWGI010001190">
    <property type="protein sequence ID" value="KAK3924515.1"/>
    <property type="molecule type" value="Genomic_DNA"/>
</dbReference>
<evidence type="ECO:0000256" key="1">
    <source>
        <dbReference type="SAM" id="MobiDB-lite"/>
    </source>
</evidence>
<feature type="domain" description="C2H2-type" evidence="2">
    <location>
        <begin position="7"/>
        <end position="31"/>
    </location>
</feature>
<dbReference type="AlphaFoldDB" id="A0AAE1LM55"/>
<name>A0AAE1LM55_9NEOP</name>
<organism evidence="3 4">
    <name type="scientific">Frankliniella fusca</name>
    <dbReference type="NCBI Taxonomy" id="407009"/>
    <lineage>
        <taxon>Eukaryota</taxon>
        <taxon>Metazoa</taxon>
        <taxon>Ecdysozoa</taxon>
        <taxon>Arthropoda</taxon>
        <taxon>Hexapoda</taxon>
        <taxon>Insecta</taxon>
        <taxon>Pterygota</taxon>
        <taxon>Neoptera</taxon>
        <taxon>Paraneoptera</taxon>
        <taxon>Thysanoptera</taxon>
        <taxon>Terebrantia</taxon>
        <taxon>Thripoidea</taxon>
        <taxon>Thripidae</taxon>
        <taxon>Frankliniella</taxon>
    </lineage>
</organism>
<sequence length="887" mass="100416">MAQPIVIPCPWPGCEIVLANLAEVRVHLRDHDQGAQEEVVFLCKLPGCMNFYRSLRGWSDHTRQHLVAADAGLLHVNVGARDINNFHVINDINNLFNEDDNEAVQNDGHQHQLNGEDDEALQDDDDQYHGVDGLDDDEILDGEAEVDESGSSSDESDESDKEMNDLDTLPDGTKDIKHAATKMIVSMRSSSIMSRVGVRKAMVGANLVMRVNNRSLKDKVSRYLTAVGVAGEPRAVNLLKSFDSVRPFSGMLSNKGQISAVKSYYNYIEPETVFINYRLDQRLGEDGYMQVPVPNSYEFVSPKEIVRMIASKPNIMEYVRSQHPSDDGFLRCYMDGNQYRHHPFFQLYPHAFQIVLYYDGVDPARGLGPKSGLHEIGHFLIEFLNMPPGFNSSLGALHSVVLANTVDCKGTFHDVLGRLVEEICELENGVNMFVNGEFAELRGTLVAVKGDAKALHEILGFLASGARHFCHLCLISRAQLHSGEVMLGELRTPENIDHHLHQVDENNAFSRQCGLRYRTCLHDIRFFHAGNNRVTDLMHDGPHGLMMMLIRLCLKRFICEEELFEVHELNERIFAFKYGKQDSKDKPTNNFSRDSLAQANEVHSQKSNAAQTLVLFRALPFILDSIGEHDGVAEDSEHLQYYLLDILPYLRQLLATFHRDWYTIFPGVNPINKFHHFQHLADNIEDMGPQRQFWCFREEGKNCPIRRHISSTNSFKNPNKTTLEQNQVIQAGFWGPLHKDVLTEEVKLVKKRNVAVRSLPVAELLVGLGFAPDYLIPIARAALVKGFEYRIGEFVLHTKASDTADHLPHFGRIVRVISPEDGIVWLGVQAWRTDGLVERFDAYSVTLPDNAAVHLVNVKDLPHHPPISRWRDHSTVGSYLCLRHDVY</sequence>
<feature type="compositionally biased region" description="Acidic residues" evidence="1">
    <location>
        <begin position="133"/>
        <end position="160"/>
    </location>
</feature>
<comment type="caution">
    <text evidence="3">The sequence shown here is derived from an EMBL/GenBank/DDBJ whole genome shotgun (WGS) entry which is preliminary data.</text>
</comment>
<feature type="compositionally biased region" description="Acidic residues" evidence="1">
    <location>
        <begin position="115"/>
        <end position="126"/>
    </location>
</feature>
<accession>A0AAE1LM55</accession>
<evidence type="ECO:0000313" key="4">
    <source>
        <dbReference type="Proteomes" id="UP001219518"/>
    </source>
</evidence>
<reference evidence="3" key="2">
    <citation type="journal article" date="2023" name="BMC Genomics">
        <title>Pest status, molecular evolution, and epigenetic factors derived from the genome assembly of Frankliniella fusca, a thysanopteran phytovirus vector.</title>
        <authorList>
            <person name="Catto M.A."/>
            <person name="Labadie P.E."/>
            <person name="Jacobson A.L."/>
            <person name="Kennedy G.G."/>
            <person name="Srinivasan R."/>
            <person name="Hunt B.G."/>
        </authorList>
    </citation>
    <scope>NUCLEOTIDE SEQUENCE</scope>
    <source>
        <strain evidence="3">PL_HMW_Pooled</strain>
    </source>
</reference>
<gene>
    <name evidence="3" type="ORF">KUF71_012537</name>
</gene>
<feature type="domain" description="C2H2-type" evidence="2">
    <location>
        <begin position="41"/>
        <end position="65"/>
    </location>
</feature>
<evidence type="ECO:0000313" key="3">
    <source>
        <dbReference type="EMBL" id="KAK3924515.1"/>
    </source>
</evidence>
<proteinExistence type="predicted"/>
<dbReference type="Proteomes" id="UP001219518">
    <property type="component" value="Unassembled WGS sequence"/>
</dbReference>